<comment type="caution">
    <text evidence="1">The sequence shown here is derived from an EMBL/GenBank/DDBJ whole genome shotgun (WGS) entry which is preliminary data.</text>
</comment>
<dbReference type="EMBL" id="RYUX01000013">
    <property type="protein sequence ID" value="RYQ36796.1"/>
    <property type="molecule type" value="Genomic_DNA"/>
</dbReference>
<name>A0AB37X423_9BIFI</name>
<reference evidence="1 2" key="1">
    <citation type="submission" date="2018-12" db="EMBL/GenBank/DDBJ databases">
        <title>Unveiling genomic diversity among members of the Bifidobacterium pseudolongum species, a widely distributed gut commensal of the animal kingdom.</title>
        <authorList>
            <person name="Lugli G.A."/>
            <person name="Duranti S."/>
            <person name="Albert K."/>
            <person name="Mancabelli L."/>
            <person name="Napoli S."/>
            <person name="Viappiani A."/>
            <person name="Anzalone R."/>
            <person name="Longhi G."/>
            <person name="Milani C."/>
            <person name="Turroni F."/>
            <person name="Alessandri G."/>
            <person name="Sela D.A."/>
            <person name="Van Sinderen D."/>
            <person name="Ventura M."/>
        </authorList>
    </citation>
    <scope>NUCLEOTIDE SEQUENCE [LARGE SCALE GENOMIC DNA]</scope>
    <source>
        <strain evidence="1 2">2002B</strain>
    </source>
</reference>
<protein>
    <submittedName>
        <fullName evidence="1">Eps11J</fullName>
    </submittedName>
</protein>
<dbReference type="AlphaFoldDB" id="A0AB37X423"/>
<organism evidence="1 2">
    <name type="scientific">Bifidobacterium pseudolongum subsp. globosum</name>
    <dbReference type="NCBI Taxonomy" id="1690"/>
    <lineage>
        <taxon>Bacteria</taxon>
        <taxon>Bacillati</taxon>
        <taxon>Actinomycetota</taxon>
        <taxon>Actinomycetes</taxon>
        <taxon>Bifidobacteriales</taxon>
        <taxon>Bifidobacteriaceae</taxon>
        <taxon>Bifidobacterium</taxon>
    </lineage>
</organism>
<gene>
    <name evidence="1" type="ORF">PG2002B_1464</name>
</gene>
<proteinExistence type="predicted"/>
<dbReference type="Proteomes" id="UP000292655">
    <property type="component" value="Unassembled WGS sequence"/>
</dbReference>
<accession>A0AB37X423</accession>
<sequence>MRILLIGPTFFGYRDRVQEEMVREGHQVECVDDRPSETTWFKSLAKISYRLTDGIIMRYARNLAGRVSKEQYDMVLYMGGMSFCFTRKQFGLIRESSNARFVAYLWDAFANCERFGQCRDLFDDIYSFEAKDCEKYDLKMRPLFYSNIYRTIPLESKKYFEYDACFIGSAHQVSKFNIVSSIVNKLESQGYRVFKYYFMPSRVAELWCKLTNRCYRAQVFQHKPLNTTQVVDIYTRSKAVIDSPQSGQSGLTMRTLETLGARRKLITANEDVMHYDFARYGDVLVWDNDLNPDTVSDFMYSTYECPPTSVLDSYSIKAFVRTLLGEAPPYRGYHNDDCCDETEDAS</sequence>
<evidence type="ECO:0000313" key="2">
    <source>
        <dbReference type="Proteomes" id="UP000292655"/>
    </source>
</evidence>
<evidence type="ECO:0000313" key="1">
    <source>
        <dbReference type="EMBL" id="RYQ36796.1"/>
    </source>
</evidence>